<keyword evidence="3" id="KW-1185">Reference proteome</keyword>
<evidence type="ECO:0000256" key="1">
    <source>
        <dbReference type="SAM" id="MobiDB-lite"/>
    </source>
</evidence>
<feature type="region of interest" description="Disordered" evidence="1">
    <location>
        <begin position="95"/>
        <end position="120"/>
    </location>
</feature>
<feature type="compositionally biased region" description="Polar residues" evidence="1">
    <location>
        <begin position="1502"/>
        <end position="1532"/>
    </location>
</feature>
<feature type="region of interest" description="Disordered" evidence="1">
    <location>
        <begin position="1423"/>
        <end position="1444"/>
    </location>
</feature>
<dbReference type="PANTHER" id="PTHR12517:SF0">
    <property type="entry name" value="INTERMEMBRANE LIPID TRANSFER PROTEIN VPS13B"/>
    <property type="match status" value="1"/>
</dbReference>
<proteinExistence type="predicted"/>
<feature type="region of interest" description="Disordered" evidence="1">
    <location>
        <begin position="1307"/>
        <end position="1330"/>
    </location>
</feature>
<sequence>MDRLLTPLVVRLLSRFVKGAGKTGSDVRASLSGGGVVLHNLELDLASLFEGLPVAVDRAFAKRLTVAIPWTSLGSQPIQVHLDTVEVVLTLRDSPQYDSDSKEDAGVSSGPPSHGRSEAAEPLLGGGWMGTLTNLLLRTLLDVSVTVSNTVIKLCIPHASANLTCQHMQLSTGAGDWKAGLQVSALFPVFAVLERQTEGAYEGAIDLKLAPLVLSVTESRLARLRGFILGLVAALSVPEAKKSQTEVYRAARGLYGERASSGISTAASGAMSTVGAVWSFVSAEAATDGSLAPEDAAPLPPPPKMDISVSLSVLSEGAAVMLYHDKDVRGHRPGERMSEMGFKDAQGWWQTLHADHTVMQGGAANLAGVVSPRKSRFLQDFDEAAASLPVSPLASAPLSPFHSPPAPGATSSGPAAALPAPFLALHWFGLGLHARAAHDKLQELSFTLARCTVQRRVMAPAQHLMSTPDHKLDEVLGLHPVETVESPALTQQDGTLLAMRVHWQAGSEGGAGPGQKIAVNVGQLVAAYAPGLLTELRIYLSKAWSFQDPTQTASSAAHAEDDPQQKELPNRSAGSMSRVQTVIAGARSTDSTEASLRHDEGEESLQSEKSKNQLLETRTLPPAWLTGGIVLSASMLSLQLGVLSSPGIQAEAFVVSIQRCSMHLGPYKPSARPGSLLGELFSLHKQPLPGTGLRMVLSGLQLSVVTRWLHAASRAGEAEAVLMAAGAEAVSEPIDLLALVTPIAAAVAADSESERQDASDSWVASAAVSPVSMQVSEMQLAAVIAAAQGVQAEIRTSSTEPMQERLTTQLAQVDAKPATWLTGATLRMRGLWLMHSPGGAAQHAAKTDSWQSDSQLASICHAETIAVSLHSSAAQAGVSVIVREPTLAASPELQLSIPIVELSVKEVPLQTAATESKGGHSDGNAQILQPPIVAAKLPAQADEQPILYIYNIQTQAAFCQRAANLSALPDLACQATDTPAAVSAQPVRLSISCASLVGQISTDEITAAEPAERHGVAQGVALCIHDVTMSADSAVSQEVLQQLTFTMGTYEVSALCQRDEQNLAFFWLLGSSDRSLQRAEDHQGPQLMLQLTKKALRGTERAHQDICLTAQHVAAQLCPAAVQQLQALTNANGKAPQFVGPPGTSATPPEAASSSLTSSIRCSVRRASAEVMSTLEEEHVQSMQSANSSSSSSGSVPLTSSIRVSAEDITLMHHSQAQQTQPHSRKDSAALTSTKQYDASALATIVTLFGPGLPFRGAPLLLPVDLNIALEIAGAAVQASIAGPLLYAQLSPACIQGLRNLALSYERPPREESKAQGPSHNPKPAGDSKAASVTISSQHLRFDLCLDTIPAAASDLKRDQHCPLLDPIASVGVIDLQASCQSLFSGLRVMLSGTMQGSFLDDSTSCFELLLEPSALEVVLQHRSAPGRDSTSHGGGESNVEEQGSERLAIAGRPAVSNTPAQPGLTLLLRAPTGPLGIRLSEWRLQALRRLFARALPSLQLSQQPVTKETATSGASINRESGSNTHTGSDSQACEADQGLSAVIMMQNLSGMDLQFGQAGTDECIALADGTDLPYRWRAHPGLVPSARRLLHLKGPGRAASTSVRTVPVQSAALGGSSIGMTFLQTQDVHWSKAFDAMCSSAHSTIVETAVGTQAYLAVSTSQVGTAWHVVVRKGHRVVNKTGQPLHILRGHAAIASTAICTDMMHLKSQEASAQELLVCRTTDGAEGLESTCIYVWLGTGWSQALYLADFKAQAGELIIAESKAALPDGPPDRPLGTLCFQMRGPDEHTGQVDVVLWPRLAIRNELPFPIEFVLEQDPELRGSVDSQASSALALNSQTELFTLLKLRQTGTQEHVTRWSEGFGLTKGLGSSSSILPSLYHHAAFDLPADKVALRAFLCAEPFEKEGPTIYFALRAQLLVRNVTEQLFEVHCETGRQIAVPPMTVMAADWRPLLERPDFVSIMMYTSCFEESQGGSGRAAYHSEPFSTEPNAPQLLALRPETPVYQSFQLVSVQVQLDGKVDSMPVEADSGPCETCTIVISPGVYLSNLSSSDLHAAHSRPDIPADPVCVPGGQSQSLPWTWQKSQDSGPLVALGLSRRDCARAAASLHNGTDAKGSAIATSAAAAKVQPHGWNAAIAKQGAVQSRERAAAPSLAESFVSFLESQAGKKGLTIAESNRPARPPASAGIIDIKQHQGKRTPVILQDSNGKDGTLAVRILTALGRIHIVIFHDPQPAVLLDNASSQDMEVCLESSEQSPDGAMTFTAIGQITRVTSRSEAELFLSSSQALQSAEDVLEGAEQQGAWQNDAEEEEAFLEAVTRQQQSQHPSELLLKCRWTGASDWACWYVLREGASCTTGGMRLVTSRRGASLHVHVSSAPDSAGESLDNAASHETAVGPSEGAMQLEVMCKCLQISFWDDERRIILGPPTISAASQACEQEALSLYVDNLAASVTYSQPQGNALPGALAVCLRAGALQCDSHLPGNDSVILHSQPGLREGKPGADMLAPLELHLEVSMAAEGLTEGFDMQSCWVDLMSSKIPVLVVAVDDALLTCADRVLQHWKKPGAAQPLADQDATGSSQPSQQALHALLVEAEARTASAPRLLVQSLSIAPVHLLVDVHAAGGSRHIPITVDTHRAPVTLAGLQGQHLLFRPGVVLQAAAAHFTAEALMNVPRMLGSLELLMNPTGLLTSVSAGLEDLLGLPFAALVDASPAQFVASLGRGPASLLWHVSGWTLTSVSGFSAAASRVIQRNLSARQASMRDHGDVATSGMMSSLRRRAVSAVTLPFDLVSGVTAGIASSTGISRKATPRHPPRTPGPQDTQALADLCMRAVHAAKQATGCYIFHCPASEALLHGETHGELSSVTAVHMPVLLLMSEALLVLSHGGTQPATLIPLAGAKLRSDHLGSQLWMESGMRGKDRDSLRLQASVPSGMWYALLPLLQKHITPMR</sequence>
<protein>
    <submittedName>
        <fullName evidence="2">G3725 protein</fullName>
    </submittedName>
</protein>
<name>A0ABP1FQU8_9CHLO</name>
<feature type="compositionally biased region" description="Low complexity" evidence="1">
    <location>
        <begin position="1182"/>
        <end position="1198"/>
    </location>
</feature>
<feature type="region of interest" description="Disordered" evidence="1">
    <location>
        <begin position="2801"/>
        <end position="2820"/>
    </location>
</feature>
<feature type="compositionally biased region" description="Basic and acidic residues" evidence="1">
    <location>
        <begin position="558"/>
        <end position="569"/>
    </location>
</feature>
<evidence type="ECO:0000313" key="2">
    <source>
        <dbReference type="EMBL" id="CAL5221519.1"/>
    </source>
</evidence>
<organism evidence="2 3">
    <name type="scientific">Coccomyxa viridis</name>
    <dbReference type="NCBI Taxonomy" id="1274662"/>
    <lineage>
        <taxon>Eukaryota</taxon>
        <taxon>Viridiplantae</taxon>
        <taxon>Chlorophyta</taxon>
        <taxon>core chlorophytes</taxon>
        <taxon>Trebouxiophyceae</taxon>
        <taxon>Trebouxiophyceae incertae sedis</taxon>
        <taxon>Coccomyxaceae</taxon>
        <taxon>Coccomyxa</taxon>
    </lineage>
</organism>
<feature type="compositionally biased region" description="Basic and acidic residues" evidence="1">
    <location>
        <begin position="595"/>
        <end position="611"/>
    </location>
</feature>
<feature type="region of interest" description="Disordered" evidence="1">
    <location>
        <begin position="1136"/>
        <end position="1159"/>
    </location>
</feature>
<feature type="region of interest" description="Disordered" evidence="1">
    <location>
        <begin position="551"/>
        <end position="613"/>
    </location>
</feature>
<feature type="region of interest" description="Disordered" evidence="1">
    <location>
        <begin position="1173"/>
        <end position="1198"/>
    </location>
</feature>
<dbReference type="InterPro" id="IPR039782">
    <property type="entry name" value="VPS13B"/>
</dbReference>
<comment type="caution">
    <text evidence="2">The sequence shown here is derived from an EMBL/GenBank/DDBJ whole genome shotgun (WGS) entry which is preliminary data.</text>
</comment>
<evidence type="ECO:0000313" key="3">
    <source>
        <dbReference type="Proteomes" id="UP001497392"/>
    </source>
</evidence>
<dbReference type="EMBL" id="CAXHTA020000005">
    <property type="protein sequence ID" value="CAL5221519.1"/>
    <property type="molecule type" value="Genomic_DNA"/>
</dbReference>
<feature type="region of interest" description="Disordered" evidence="1">
    <location>
        <begin position="1502"/>
        <end position="1533"/>
    </location>
</feature>
<dbReference type="PANTHER" id="PTHR12517">
    <property type="entry name" value="VACUOLAR PROTEIN SORTING-ASSOCIATED PROTEIN 13B"/>
    <property type="match status" value="1"/>
</dbReference>
<gene>
    <name evidence="2" type="primary">g3725</name>
    <name evidence="2" type="ORF">VP750_LOCUS3178</name>
</gene>
<accession>A0ABP1FQU8</accession>
<reference evidence="2 3" key="1">
    <citation type="submission" date="2024-06" db="EMBL/GenBank/DDBJ databases">
        <authorList>
            <person name="Kraege A."/>
            <person name="Thomma B."/>
        </authorList>
    </citation>
    <scope>NUCLEOTIDE SEQUENCE [LARGE SCALE GENOMIC DNA]</scope>
</reference>
<feature type="compositionally biased region" description="Low complexity" evidence="1">
    <location>
        <begin position="1141"/>
        <end position="1159"/>
    </location>
</feature>
<dbReference type="Proteomes" id="UP001497392">
    <property type="component" value="Unassembled WGS sequence"/>
</dbReference>